<dbReference type="Proteomes" id="UP000663169">
    <property type="component" value="Chromosome"/>
</dbReference>
<evidence type="ECO:0000313" key="2">
    <source>
        <dbReference type="EMBL" id="QRZ33791.1"/>
    </source>
</evidence>
<accession>A0AAJ4JTL1</accession>
<dbReference type="GO" id="GO:0016758">
    <property type="term" value="F:hexosyltransferase activity"/>
    <property type="evidence" value="ECO:0007669"/>
    <property type="project" value="UniProtKB-ARBA"/>
</dbReference>
<organism evidence="2 3">
    <name type="scientific">Lactococcus lactis subsp. lactis</name>
    <name type="common">Streptococcus lactis</name>
    <dbReference type="NCBI Taxonomy" id="1360"/>
    <lineage>
        <taxon>Bacteria</taxon>
        <taxon>Bacillati</taxon>
        <taxon>Bacillota</taxon>
        <taxon>Bacilli</taxon>
        <taxon>Lactobacillales</taxon>
        <taxon>Streptococcaceae</taxon>
        <taxon>Lactococcus</taxon>
    </lineage>
</organism>
<keyword evidence="2" id="KW-0328">Glycosyltransferase</keyword>
<protein>
    <submittedName>
        <fullName evidence="2">Glycosyltransferase</fullName>
        <ecNumber evidence="2">2.4.-.-</ecNumber>
    </submittedName>
</protein>
<sequence>MEEEKNELMLSIWMIVYNHEKYLVQALESILSQKTSFEFQIVIGDDASSDNSRDILLKYKRKYPDKIKLILHEKNIGMTANLISVLKECSGKYLASCEGDDFWIDPLKLQKQVDFLENHEDYSGVSGKFITVDAASCPISPDPIQRVIFKGENYSLEDYLTTDLWPGQTATFLYRNFFLGNGIKYYEEFEVVYDGMIYMSLLVRGKIKIMQEVLSGYRFIPNSGDSWSARVKRDNHSLFRYMMYKNIEKIAYDYNGTKVNFSKKYSRYWRESIIKFIRVPNQKNFSIMKSIYLLSNNKTEMKIQAFLAVPKALVLKINKMLRG</sequence>
<evidence type="ECO:0000259" key="1">
    <source>
        <dbReference type="Pfam" id="PF00535"/>
    </source>
</evidence>
<dbReference type="Gene3D" id="3.90.550.10">
    <property type="entry name" value="Spore Coat Polysaccharide Biosynthesis Protein SpsA, Chain A"/>
    <property type="match status" value="1"/>
</dbReference>
<dbReference type="Pfam" id="PF00535">
    <property type="entry name" value="Glycos_transf_2"/>
    <property type="match status" value="1"/>
</dbReference>
<dbReference type="SUPFAM" id="SSF53448">
    <property type="entry name" value="Nucleotide-diphospho-sugar transferases"/>
    <property type="match status" value="1"/>
</dbReference>
<dbReference type="InterPro" id="IPR029044">
    <property type="entry name" value="Nucleotide-diphossugar_trans"/>
</dbReference>
<dbReference type="AlphaFoldDB" id="A0AAJ4JTL1"/>
<name>A0AAJ4JTL1_LACLL</name>
<gene>
    <name evidence="2" type="ORF">LL223_0120</name>
</gene>
<reference evidence="2" key="1">
    <citation type="journal article" date="2020" name="Mol. Microbiol.">
        <title>The CWPS Rubik's cube: Linking diversity of cell wall polysaccharide structures with the encoded biosynthetic machinery of selected Lactococcus lactis strains.</title>
        <authorList>
            <person name="Mahony J."/>
            <person name="Frantzen C."/>
            <person name="Vinogradov E."/>
            <person name="Sadovskaya I."/>
            <person name="Theodorou I."/>
            <person name="Kelleher P."/>
            <person name="Chapot-Chartier M.P."/>
            <person name="Cambillau C."/>
            <person name="Holo H."/>
            <person name="van Sinderen D."/>
        </authorList>
    </citation>
    <scope>NUCLEOTIDE SEQUENCE</scope>
    <source>
        <strain evidence="2">223</strain>
    </source>
</reference>
<dbReference type="InterPro" id="IPR001173">
    <property type="entry name" value="Glyco_trans_2-like"/>
</dbReference>
<dbReference type="PANTHER" id="PTHR22916">
    <property type="entry name" value="GLYCOSYLTRANSFERASE"/>
    <property type="match status" value="1"/>
</dbReference>
<feature type="domain" description="Glycosyltransferase 2-like" evidence="1">
    <location>
        <begin position="11"/>
        <end position="125"/>
    </location>
</feature>
<evidence type="ECO:0000313" key="3">
    <source>
        <dbReference type="Proteomes" id="UP000663169"/>
    </source>
</evidence>
<dbReference type="RefSeq" id="WP_205288554.1">
    <property type="nucleotide sequence ID" value="NZ_CP031926.2"/>
</dbReference>
<keyword evidence="2" id="KW-0808">Transferase</keyword>
<proteinExistence type="predicted"/>
<dbReference type="PANTHER" id="PTHR22916:SF3">
    <property type="entry name" value="UDP-GLCNAC:BETAGAL BETA-1,3-N-ACETYLGLUCOSAMINYLTRANSFERASE-LIKE PROTEIN 1"/>
    <property type="match status" value="1"/>
</dbReference>
<dbReference type="EC" id="2.4.-.-" evidence="2"/>
<reference evidence="2" key="2">
    <citation type="submission" date="2023-04" db="EMBL/GenBank/DDBJ databases">
        <authorList>
            <person name="McDonnell B."/>
        </authorList>
    </citation>
    <scope>NUCLEOTIDE SEQUENCE</scope>
    <source>
        <strain evidence="2">223</strain>
    </source>
</reference>
<dbReference type="EMBL" id="CP031926">
    <property type="protein sequence ID" value="QRZ33791.1"/>
    <property type="molecule type" value="Genomic_DNA"/>
</dbReference>